<reference evidence="3" key="2">
    <citation type="submission" date="2019-06" db="EMBL/GenBank/DDBJ databases">
        <title>Genomics analysis of Aphanomyces spp. identifies a new class of oomycete effector associated with host adaptation.</title>
        <authorList>
            <person name="Gaulin E."/>
        </authorList>
    </citation>
    <scope>NUCLEOTIDE SEQUENCE</scope>
    <source>
        <strain evidence="3">CBS 578.67</strain>
    </source>
</reference>
<keyword evidence="2" id="KW-0812">Transmembrane</keyword>
<dbReference type="GO" id="GO:0016020">
    <property type="term" value="C:membrane"/>
    <property type="evidence" value="ECO:0007669"/>
    <property type="project" value="InterPro"/>
</dbReference>
<reference evidence="4 5" key="1">
    <citation type="submission" date="2019-03" db="EMBL/GenBank/DDBJ databases">
        <authorList>
            <person name="Gaulin E."/>
            <person name="Dumas B."/>
        </authorList>
    </citation>
    <scope>NUCLEOTIDE SEQUENCE [LARGE SCALE GENOMIC DNA]</scope>
    <source>
        <strain evidence="4">CBS 568.67</strain>
    </source>
</reference>
<feature type="transmembrane region" description="Helical" evidence="2">
    <location>
        <begin position="325"/>
        <end position="344"/>
    </location>
</feature>
<dbReference type="AlphaFoldDB" id="A0A485KME9"/>
<evidence type="ECO:0000256" key="1">
    <source>
        <dbReference type="SAM" id="MobiDB-lite"/>
    </source>
</evidence>
<sequence>MAVTADKTTTKTTAPTRGRGSVPMGGVRAWIHGGGGAKAAPASSEMSSMNRFASVLFRRGCEPKEKHPPRVPEARHDNDSVNRVSSGILDGMVHFMTRGIGSVAGDGAASNEDDMGDELQQTIQIRKFSRFRALESRIGDWRMDATYRRRHVQIFVNAMFGLVLAVANLLIYPISTDHDILAQASMLPTTISNSVCVEAVISLSTFILVCQLWSLHKLYEREKRLIWGDGFNMRYWNYENTGKALLEFVVVVVHPFPMHEAAIYREGATVWMFMRFYLLIRVLKDHSAVYRKRKEIVEENFQHSSAPAFTWWLTMQMVFSHTPDLSLLTFCAWCILVFALGTYMCERDVNPDEFTLVNSTWYVYTTFLTLDIAEFTVGSWSGRTVTCLLIAAGVVMNTLVVVAILDNVTLDAKGKVALAYVHRNHAQENIRKAAGAFIVSWVRWHRAKAKPLDVFTWTKLRLKVARTLEAMRIARYRKQITEQSLGDPILDKLESMDMGIMKIYHKVSPELPPDATTAAAIEPAPTGDATRREQRVRRKSVHGTAPPPPPRGRLPHSRSLPPTAVVTGSLVDQVARLSRSQDDAVAQNKAIIAALEAFVGRSRASS</sequence>
<gene>
    <name evidence="4" type="primary">Aste57867_9224</name>
    <name evidence="3" type="ORF">As57867_009188</name>
    <name evidence="4" type="ORF">ASTE57867_9224</name>
</gene>
<organism evidence="4 5">
    <name type="scientific">Aphanomyces stellatus</name>
    <dbReference type="NCBI Taxonomy" id="120398"/>
    <lineage>
        <taxon>Eukaryota</taxon>
        <taxon>Sar</taxon>
        <taxon>Stramenopiles</taxon>
        <taxon>Oomycota</taxon>
        <taxon>Saprolegniomycetes</taxon>
        <taxon>Saprolegniales</taxon>
        <taxon>Verrucalvaceae</taxon>
        <taxon>Aphanomyces</taxon>
    </lineage>
</organism>
<feature type="region of interest" description="Disordered" evidence="1">
    <location>
        <begin position="63"/>
        <end position="82"/>
    </location>
</feature>
<dbReference type="OrthoDB" id="78621at2759"/>
<proteinExistence type="predicted"/>
<dbReference type="EMBL" id="CAADRA010005152">
    <property type="protein sequence ID" value="VFT86107.1"/>
    <property type="molecule type" value="Genomic_DNA"/>
</dbReference>
<evidence type="ECO:0000313" key="4">
    <source>
        <dbReference type="EMBL" id="VFT86107.1"/>
    </source>
</evidence>
<feature type="region of interest" description="Disordered" evidence="1">
    <location>
        <begin position="517"/>
        <end position="563"/>
    </location>
</feature>
<feature type="transmembrane region" description="Helical" evidence="2">
    <location>
        <begin position="385"/>
        <end position="405"/>
    </location>
</feature>
<feature type="compositionally biased region" description="Low complexity" evidence="1">
    <location>
        <begin position="1"/>
        <end position="16"/>
    </location>
</feature>
<keyword evidence="2" id="KW-0472">Membrane</keyword>
<evidence type="ECO:0000313" key="3">
    <source>
        <dbReference type="EMBL" id="KAF0700269.1"/>
    </source>
</evidence>
<keyword evidence="2" id="KW-1133">Transmembrane helix</keyword>
<feature type="transmembrane region" description="Helical" evidence="2">
    <location>
        <begin position="356"/>
        <end position="373"/>
    </location>
</feature>
<feature type="transmembrane region" description="Helical" evidence="2">
    <location>
        <begin position="191"/>
        <end position="215"/>
    </location>
</feature>
<evidence type="ECO:0000256" key="2">
    <source>
        <dbReference type="SAM" id="Phobius"/>
    </source>
</evidence>
<dbReference type="GO" id="GO:0016286">
    <property type="term" value="F:small conductance calcium-activated potassium channel activity"/>
    <property type="evidence" value="ECO:0007669"/>
    <property type="project" value="InterPro"/>
</dbReference>
<name>A0A485KME9_9STRA</name>
<feature type="compositionally biased region" description="Basic and acidic residues" evidence="1">
    <location>
        <begin position="63"/>
        <end position="80"/>
    </location>
</feature>
<dbReference type="PANTHER" id="PTHR10153">
    <property type="entry name" value="SMALL CONDUCTANCE CALCIUM-ACTIVATED POTASSIUM CHANNEL"/>
    <property type="match status" value="1"/>
</dbReference>
<dbReference type="Gene3D" id="1.10.287.70">
    <property type="match status" value="1"/>
</dbReference>
<feature type="compositionally biased region" description="Low complexity" evidence="1">
    <location>
        <begin position="517"/>
        <end position="526"/>
    </location>
</feature>
<keyword evidence="5" id="KW-1185">Reference proteome</keyword>
<evidence type="ECO:0000313" key="5">
    <source>
        <dbReference type="Proteomes" id="UP000332933"/>
    </source>
</evidence>
<dbReference type="EMBL" id="VJMH01005131">
    <property type="protein sequence ID" value="KAF0700269.1"/>
    <property type="molecule type" value="Genomic_DNA"/>
</dbReference>
<feature type="transmembrane region" description="Helical" evidence="2">
    <location>
        <begin position="152"/>
        <end position="171"/>
    </location>
</feature>
<protein>
    <submittedName>
        <fullName evidence="4">Aste57867_9224 protein</fullName>
    </submittedName>
</protein>
<feature type="region of interest" description="Disordered" evidence="1">
    <location>
        <begin position="1"/>
        <end position="29"/>
    </location>
</feature>
<dbReference type="Proteomes" id="UP000332933">
    <property type="component" value="Unassembled WGS sequence"/>
</dbReference>
<dbReference type="InterPro" id="IPR015449">
    <property type="entry name" value="K_chnl_Ca-activ_SK"/>
</dbReference>
<accession>A0A485KME9</accession>
<dbReference type="SUPFAM" id="SSF81324">
    <property type="entry name" value="Voltage-gated potassium channels"/>
    <property type="match status" value="1"/>
</dbReference>